<feature type="transmembrane region" description="Helical" evidence="6">
    <location>
        <begin position="61"/>
        <end position="79"/>
    </location>
</feature>
<name>A0A7J6SK27_PEROL</name>
<feature type="transmembrane region" description="Helical" evidence="6">
    <location>
        <begin position="408"/>
        <end position="430"/>
    </location>
</feature>
<evidence type="ECO:0000256" key="5">
    <source>
        <dbReference type="SAM" id="MobiDB-lite"/>
    </source>
</evidence>
<comment type="subcellular location">
    <subcellularLocation>
        <location evidence="1">Membrane</location>
        <topology evidence="1">Multi-pass membrane protein</topology>
    </subcellularLocation>
</comment>
<evidence type="ECO:0000256" key="2">
    <source>
        <dbReference type="ARBA" id="ARBA00022692"/>
    </source>
</evidence>
<feature type="transmembrane region" description="Helical" evidence="6">
    <location>
        <begin position="36"/>
        <end position="55"/>
    </location>
</feature>
<evidence type="ECO:0000259" key="7">
    <source>
        <dbReference type="Pfam" id="PF01490"/>
    </source>
</evidence>
<dbReference type="AlphaFoldDB" id="A0A7J6SK27"/>
<feature type="transmembrane region" description="Helical" evidence="6">
    <location>
        <begin position="342"/>
        <end position="362"/>
    </location>
</feature>
<sequence length="434" mass="47249">MSNSASTTDGVTMERTSSEKLPQQDYVHGKCSDIRAVLSLTLSAIGLGVVMLPTVFASCGWLGGVLVITLGALFASFALTRQYLAISLTPSSKGPVYTYEDLGGVCFGKAGWIFTAIVVHLTMSGLCASLLVLLGENTTQLVPSISQRIWIVIWAVFFIPFTFLRTMHEVSYVAAIGMVSILTLFAVVSANGLMVGLTTHEEIAHDIFVTDVTRLATNFGVCILAYNTTNSAATLVRDMAKPKHFVRVSRVAYVIIYAIYIAIGVCGYYGYGRKLIEHPILDSIVPPGLAVSGVWSYITIVAILLTCVPHYVVLLLPIVSSVEYVCRIRVDDDSRSALFRRFLARVGCIIFTAIIAVAVPNLSSLLDLVGSITMVFMVAMMPCIYYVRVQQMNTGSFLVYVKSHKMESLIIAIILVWCIPMIVLGTYGAVQRFG</sequence>
<dbReference type="Proteomes" id="UP000574390">
    <property type="component" value="Unassembled WGS sequence"/>
</dbReference>
<dbReference type="Gene3D" id="1.20.1740.10">
    <property type="entry name" value="Amino acid/polyamine transporter I"/>
    <property type="match status" value="1"/>
</dbReference>
<dbReference type="GO" id="GO:0015179">
    <property type="term" value="F:L-amino acid transmembrane transporter activity"/>
    <property type="evidence" value="ECO:0007669"/>
    <property type="project" value="TreeGrafter"/>
</dbReference>
<evidence type="ECO:0000256" key="4">
    <source>
        <dbReference type="ARBA" id="ARBA00023136"/>
    </source>
</evidence>
<keyword evidence="4 6" id="KW-0472">Membrane</keyword>
<feature type="transmembrane region" description="Helical" evidence="6">
    <location>
        <begin position="145"/>
        <end position="163"/>
    </location>
</feature>
<dbReference type="EMBL" id="JABANM010014193">
    <property type="protein sequence ID" value="KAF4733045.1"/>
    <property type="molecule type" value="Genomic_DNA"/>
</dbReference>
<gene>
    <name evidence="8" type="ORF">FOZ62_026614</name>
</gene>
<dbReference type="InterPro" id="IPR013057">
    <property type="entry name" value="AA_transpt_TM"/>
</dbReference>
<feature type="region of interest" description="Disordered" evidence="5">
    <location>
        <begin position="1"/>
        <end position="20"/>
    </location>
</feature>
<feature type="transmembrane region" description="Helical" evidence="6">
    <location>
        <begin position="112"/>
        <end position="133"/>
    </location>
</feature>
<feature type="transmembrane region" description="Helical" evidence="6">
    <location>
        <begin position="251"/>
        <end position="271"/>
    </location>
</feature>
<feature type="domain" description="Amino acid transporter transmembrane" evidence="7">
    <location>
        <begin position="32"/>
        <end position="419"/>
    </location>
</feature>
<evidence type="ECO:0000313" key="9">
    <source>
        <dbReference type="Proteomes" id="UP000574390"/>
    </source>
</evidence>
<accession>A0A7J6SK27</accession>
<feature type="transmembrane region" description="Helical" evidence="6">
    <location>
        <begin position="170"/>
        <end position="190"/>
    </location>
</feature>
<dbReference type="PANTHER" id="PTHR22950">
    <property type="entry name" value="AMINO ACID TRANSPORTER"/>
    <property type="match status" value="1"/>
</dbReference>
<dbReference type="GO" id="GO:0016020">
    <property type="term" value="C:membrane"/>
    <property type="evidence" value="ECO:0007669"/>
    <property type="project" value="UniProtKB-SubCell"/>
</dbReference>
<organism evidence="8 9">
    <name type="scientific">Perkinsus olseni</name>
    <name type="common">Perkinsus atlanticus</name>
    <dbReference type="NCBI Taxonomy" id="32597"/>
    <lineage>
        <taxon>Eukaryota</taxon>
        <taxon>Sar</taxon>
        <taxon>Alveolata</taxon>
        <taxon>Perkinsozoa</taxon>
        <taxon>Perkinsea</taxon>
        <taxon>Perkinsida</taxon>
        <taxon>Perkinsidae</taxon>
        <taxon>Perkinsus</taxon>
    </lineage>
</organism>
<feature type="compositionally biased region" description="Polar residues" evidence="5">
    <location>
        <begin position="1"/>
        <end position="10"/>
    </location>
</feature>
<feature type="transmembrane region" description="Helical" evidence="6">
    <location>
        <begin position="283"/>
        <end position="305"/>
    </location>
</feature>
<keyword evidence="2 6" id="KW-0812">Transmembrane</keyword>
<evidence type="ECO:0000313" key="8">
    <source>
        <dbReference type="EMBL" id="KAF4733045.1"/>
    </source>
</evidence>
<evidence type="ECO:0000256" key="3">
    <source>
        <dbReference type="ARBA" id="ARBA00022989"/>
    </source>
</evidence>
<feature type="transmembrane region" description="Helical" evidence="6">
    <location>
        <begin position="368"/>
        <end position="387"/>
    </location>
</feature>
<evidence type="ECO:0000256" key="1">
    <source>
        <dbReference type="ARBA" id="ARBA00004141"/>
    </source>
</evidence>
<comment type="caution">
    <text evidence="8">The sequence shown here is derived from an EMBL/GenBank/DDBJ whole genome shotgun (WGS) entry which is preliminary data.</text>
</comment>
<proteinExistence type="predicted"/>
<keyword evidence="3 6" id="KW-1133">Transmembrane helix</keyword>
<dbReference type="Pfam" id="PF01490">
    <property type="entry name" value="Aa_trans"/>
    <property type="match status" value="1"/>
</dbReference>
<protein>
    <recommendedName>
        <fullName evidence="7">Amino acid transporter transmembrane domain-containing protein</fullName>
    </recommendedName>
</protein>
<evidence type="ECO:0000256" key="6">
    <source>
        <dbReference type="SAM" id="Phobius"/>
    </source>
</evidence>
<reference evidence="8 9" key="1">
    <citation type="submission" date="2020-04" db="EMBL/GenBank/DDBJ databases">
        <title>Perkinsus olseni comparative genomics.</title>
        <authorList>
            <person name="Bogema D.R."/>
        </authorList>
    </citation>
    <scope>NUCLEOTIDE SEQUENCE [LARGE SCALE GENOMIC DNA]</scope>
    <source>
        <strain evidence="8">ATCC PRA-205</strain>
    </source>
</reference>